<keyword evidence="2" id="KW-0732">Signal</keyword>
<proteinExistence type="predicted"/>
<gene>
    <name evidence="3" type="ORF">PGLA1383_LOCUS42997</name>
</gene>
<evidence type="ECO:0000313" key="3">
    <source>
        <dbReference type="EMBL" id="CAE8626022.1"/>
    </source>
</evidence>
<protein>
    <recommendedName>
        <fullName evidence="5">Sushi domain-containing protein</fullName>
    </recommendedName>
</protein>
<feature type="non-terminal residue" evidence="3">
    <location>
        <position position="1"/>
    </location>
</feature>
<evidence type="ECO:0000313" key="4">
    <source>
        <dbReference type="Proteomes" id="UP000654075"/>
    </source>
</evidence>
<accession>A0A813GSS7</accession>
<feature type="region of interest" description="Disordered" evidence="1">
    <location>
        <begin position="1097"/>
        <end position="1129"/>
    </location>
</feature>
<sequence length="1129" mass="119549">MWPGRLWRVHCVWTVVLAFQVGAGPVIAEEVRRPDDELLRRLQTADELVLSSQLRKSAACPASGQSISSSKTVLGEAWAEPPSLCVVCKQLQLDQCRYDVSECASLSQGSSCRIRCRQPYVGASSEAICPSSGIDSDGQLQFTLPECVAFLSDQLSCDNQLEIPKGYMQLASSGEWVCSPGYAGQAIRRCNMLPSSASSTAADCEIKAEFLGCEVHRPCTTPEPWLPLPFAAAAAARPRCAFDVQGCDAVFQGANCNISCRAPFVGPAMTASCPAHNTDPLAPLQYADTGCQLSCPDPLWPPTGYLWLGSNRWACDEGYAGVPTKTCNTTSSCELQVVLDGCKKKVPCAEPPLDRCTYDWSTCGDRLPGQVCDVKCQTGFTGFWNTATCSEENTDPEGQLKFIQPFCIKDCKDPIPLQAGYRRADIGPGYFCAEGFTGRAIRDCNMRAEDCAQIVSFSGCSQVRDCKALPPPVPWPGKGNVCELNNTMCSDSPVRAGESCAVTCRAPYIGQTVYGSCQSRNTDPFRELTFERPPSCMVPECPDFIPVGYMKTSEGWSCATGFGGNVLTSCTPCGNLVLRGCFTALPCVTLEVSDNCLLNVSSCETVAAGKSCEVECGDIYRGRSTSATCPLGNIDPLRQLEWAAPLCELNCPDPSPLPAGYSFTYFGGARIFSCAVGYTGEAIASCRKEGASCTTFFELSGCFELLPCLPFPGDPRRFEAAACMGLRPGLACELSCQPPFEGNVVVARCPAGNTDPLQALVYLAPPSCRLSCDTVPVGYEKGLGGGYHSWKCAEGFVGNVSRSCRPGLRCPDGLALSGCKELVPCGIPDLDDCRLDVADCSFQRGTSCEVRCRDPWEGTPAVVHCPINNTVVGGGLLGLLPNCKVPACPEPAAVPRGYLQTASGWECGVGFVGQAVMLCSTEKVAEGPLGSSGAAGVECVSRGLLMGCSKLTPCAPLLVDACQFSAESCNSLAPGSSCEVLCKEPYRATVSGVASSTATCPEGNIDPQRPPLWTPPDCTLECARNATKDPEGYSFSGGAWSCAANFTGAAAAICALLPGECRTNLTLENCSRLEPCVLDSLAQLGCGWDAHDCPSAGNSNSNSNSNSNNNHNHSNNSSSPTMAPGQSCH</sequence>
<feature type="compositionally biased region" description="Low complexity" evidence="1">
    <location>
        <begin position="1098"/>
        <end position="1119"/>
    </location>
</feature>
<feature type="signal peptide" evidence="2">
    <location>
        <begin position="1"/>
        <end position="28"/>
    </location>
</feature>
<comment type="caution">
    <text evidence="3">The sequence shown here is derived from an EMBL/GenBank/DDBJ whole genome shotgun (WGS) entry which is preliminary data.</text>
</comment>
<dbReference type="OrthoDB" id="406633at2759"/>
<evidence type="ECO:0008006" key="5">
    <source>
        <dbReference type="Google" id="ProtNLM"/>
    </source>
</evidence>
<keyword evidence="4" id="KW-1185">Reference proteome</keyword>
<name>A0A813GSS7_POLGL</name>
<dbReference type="EMBL" id="CAJNNV010028882">
    <property type="protein sequence ID" value="CAE8626022.1"/>
    <property type="molecule type" value="Genomic_DNA"/>
</dbReference>
<evidence type="ECO:0000256" key="2">
    <source>
        <dbReference type="SAM" id="SignalP"/>
    </source>
</evidence>
<dbReference type="AlphaFoldDB" id="A0A813GSS7"/>
<evidence type="ECO:0000256" key="1">
    <source>
        <dbReference type="SAM" id="MobiDB-lite"/>
    </source>
</evidence>
<reference evidence="3" key="1">
    <citation type="submission" date="2021-02" db="EMBL/GenBank/DDBJ databases">
        <authorList>
            <person name="Dougan E. K."/>
            <person name="Rhodes N."/>
            <person name="Thang M."/>
            <person name="Chan C."/>
        </authorList>
    </citation>
    <scope>NUCLEOTIDE SEQUENCE</scope>
</reference>
<organism evidence="3 4">
    <name type="scientific">Polarella glacialis</name>
    <name type="common">Dinoflagellate</name>
    <dbReference type="NCBI Taxonomy" id="89957"/>
    <lineage>
        <taxon>Eukaryota</taxon>
        <taxon>Sar</taxon>
        <taxon>Alveolata</taxon>
        <taxon>Dinophyceae</taxon>
        <taxon>Suessiales</taxon>
        <taxon>Suessiaceae</taxon>
        <taxon>Polarella</taxon>
    </lineage>
</organism>
<dbReference type="Proteomes" id="UP000654075">
    <property type="component" value="Unassembled WGS sequence"/>
</dbReference>
<feature type="chain" id="PRO_5032570763" description="Sushi domain-containing protein" evidence="2">
    <location>
        <begin position="29"/>
        <end position="1129"/>
    </location>
</feature>